<gene>
    <name evidence="1" type="ORF">EIMP300_58470</name>
    <name evidence="5" type="ORF">EPS76_03895</name>
    <name evidence="3" type="ORF">GRC73_19430</name>
    <name evidence="4" type="ORF">HIE29_001373</name>
    <name evidence="6" type="ORF">OGM49_10250</name>
    <name evidence="2" type="ORF">R8O40_003065</name>
</gene>
<evidence type="ECO:0000313" key="5">
    <source>
        <dbReference type="EMBL" id="RXD17659.1"/>
    </source>
</evidence>
<reference evidence="4" key="4">
    <citation type="submission" date="2020-01" db="EMBL/GenBank/DDBJ databases">
        <authorList>
            <consortium name="NCBI Pathogen Detection Project"/>
        </authorList>
    </citation>
    <scope>NUCLEOTIDE SEQUENCE</scope>
    <source>
        <strain evidence="4">C0382</strain>
        <strain evidence="3">EC00763</strain>
    </source>
</reference>
<dbReference type="EMBL" id="CP107128">
    <property type="protein sequence ID" value="WLM97836.1"/>
    <property type="molecule type" value="Genomic_DNA"/>
</dbReference>
<reference evidence="5 7" key="2">
    <citation type="submission" date="2019-01" db="EMBL/GenBank/DDBJ databases">
        <title>Genomic analysis of febrile catheter-associated UTI E. coli isolates.</title>
        <authorList>
            <person name="Potter R."/>
            <person name="Zou Z."/>
            <person name="Henderson J."/>
            <person name="Dantas G."/>
        </authorList>
    </citation>
    <scope>NUCLEOTIDE SEQUENCE [LARGE SCALE GENOMIC DNA]</scope>
    <source>
        <strain evidence="5 7">29_CAASB</strain>
    </source>
</reference>
<dbReference type="Proteomes" id="UP000843571">
    <property type="component" value="Unassembled WGS sequence"/>
</dbReference>
<evidence type="ECO:0000313" key="4">
    <source>
        <dbReference type="EMBL" id="HAH7767986.1"/>
    </source>
</evidence>
<dbReference type="Proteomes" id="UP001180189">
    <property type="component" value="Chromosome"/>
</dbReference>
<protein>
    <submittedName>
        <fullName evidence="4">Uncharacterized protein</fullName>
    </submittedName>
</protein>
<organism evidence="4">
    <name type="scientific">Escherichia coli</name>
    <dbReference type="NCBI Taxonomy" id="562"/>
    <lineage>
        <taxon>Bacteria</taxon>
        <taxon>Pseudomonadati</taxon>
        <taxon>Pseudomonadota</taxon>
        <taxon>Gammaproteobacteria</taxon>
        <taxon>Enterobacterales</taxon>
        <taxon>Enterobacteriaceae</taxon>
        <taxon>Escherichia</taxon>
    </lineage>
</organism>
<dbReference type="Proteomes" id="UP001285616">
    <property type="component" value="Unassembled WGS sequence"/>
</dbReference>
<sequence>MKEIKSKTSSAKKTLVPWFETMGKQVGLSQETISAVLKEQRLRIRKLNYASAYTVSNILIQDCGGADDMWSNYAKLALILERCKYIPCGSRACAYCSTAQQLHYQGVDVTGEYALYQLPELFLDFLETNDKNSSYHWDYNKLVERHEDAQARSFG</sequence>
<dbReference type="EMBL" id="ABONVU020000011">
    <property type="protein sequence ID" value="EMJ5254816.1"/>
    <property type="molecule type" value="Genomic_DNA"/>
</dbReference>
<dbReference type="RefSeq" id="WP_000658784.1">
    <property type="nucleotide sequence ID" value="NZ_AP018784.2"/>
</dbReference>
<evidence type="ECO:0000313" key="1">
    <source>
        <dbReference type="EMBL" id="BBU84447.1"/>
    </source>
</evidence>
<evidence type="ECO:0000313" key="6">
    <source>
        <dbReference type="EMBL" id="WLM97836.1"/>
    </source>
</evidence>
<accession>A0A061KNF0</accession>
<evidence type="ECO:0000313" key="8">
    <source>
        <dbReference type="Proteomes" id="UP000467488"/>
    </source>
</evidence>
<reference evidence="1 8" key="3">
    <citation type="submission" date="2020-01" db="EMBL/GenBank/DDBJ databases">
        <title>Dynamics of blaIMP-6 dissemination in carbapenem resistant Enterobacteriacea isolated from regional surveillance in Osaka, Japan.</title>
        <authorList>
            <person name="Abe R."/>
            <person name="Akeda Y."/>
            <person name="Sugawara Y."/>
            <person name="Yamamoto N."/>
            <person name="Tomono K."/>
            <person name="Takeuchi D."/>
            <person name="Kawahara R."/>
            <person name="Hamada S."/>
        </authorList>
    </citation>
    <scope>NUCLEOTIDE SEQUENCE [LARGE SCALE GENOMIC DNA]</scope>
    <source>
        <strain evidence="1 8">E300</strain>
    </source>
</reference>
<dbReference type="Proteomes" id="UP000288730">
    <property type="component" value="Unassembled WGS sequence"/>
</dbReference>
<dbReference type="EMBL" id="DABBJX010000025">
    <property type="protein sequence ID" value="HAH4526152.1"/>
    <property type="molecule type" value="Genomic_DNA"/>
</dbReference>
<dbReference type="AlphaFoldDB" id="A0A061KNF0"/>
<evidence type="ECO:0000313" key="2">
    <source>
        <dbReference type="EMBL" id="EMJ5254816.1"/>
    </source>
</evidence>
<evidence type="ECO:0000313" key="7">
    <source>
        <dbReference type="Proteomes" id="UP000288730"/>
    </source>
</evidence>
<dbReference type="EMBL" id="AP022360">
    <property type="protein sequence ID" value="BBU84447.1"/>
    <property type="molecule type" value="Genomic_DNA"/>
</dbReference>
<dbReference type="Proteomes" id="UP000467488">
    <property type="component" value="Chromosome"/>
</dbReference>
<evidence type="ECO:0000313" key="3">
    <source>
        <dbReference type="EMBL" id="HAH4526152.1"/>
    </source>
</evidence>
<dbReference type="EMBL" id="DABCJL010000002">
    <property type="protein sequence ID" value="HAH7767986.1"/>
    <property type="molecule type" value="Genomic_DNA"/>
</dbReference>
<name>A0A061KNF0_ECOLX</name>
<reference evidence="2" key="6">
    <citation type="submission" date="2024-02" db="EMBL/GenBank/DDBJ databases">
        <authorList>
            <consortium name="Clinical and Environmental Microbiology Branch: Whole genome sequencing antimicrobial resistance pathogens in the healthcare setting"/>
        </authorList>
    </citation>
    <scope>NUCLEOTIDE SEQUENCE</scope>
    <source>
        <strain evidence="2">1924188</strain>
    </source>
</reference>
<proteinExistence type="predicted"/>
<reference evidence="4" key="1">
    <citation type="journal article" date="2018" name="Genome Biol.">
        <title>SKESA: strategic k-mer extension for scrupulous assemblies.</title>
        <authorList>
            <person name="Souvorov A."/>
            <person name="Agarwala R."/>
            <person name="Lipman D.J."/>
        </authorList>
    </citation>
    <scope>NUCLEOTIDE SEQUENCE [LARGE SCALE GENOMIC DNA]</scope>
    <source>
        <strain evidence="4">C0382</strain>
        <strain evidence="3">EC00763</strain>
    </source>
</reference>
<reference evidence="6" key="5">
    <citation type="journal article" date="2023" name="Microorganisms">
        <title>Comparative Genomic Analysis of ST131 Subclade C2 of ESBL-Producing E. coli Isolates from Patients with Recurrent and Sporadic Urinary Tract Infections.</title>
        <authorList>
            <person name="Jaen-Luchoro D."/>
            <person name="Kahnamouei A."/>
            <person name="Yazdanshenas S."/>
            <person name="Lindblom A."/>
            <person name="Samuelsson E."/>
            <person name="Ahren C."/>
            <person name="Karami N."/>
        </authorList>
    </citation>
    <scope>NUCLEOTIDE SEQUENCE</scope>
    <source>
        <strain evidence="6">S7</strain>
    </source>
</reference>
<dbReference type="EMBL" id="SCJN01000017">
    <property type="protein sequence ID" value="RXD17659.1"/>
    <property type="molecule type" value="Genomic_DNA"/>
</dbReference>